<name>A0ACB9HWS7_9ASTR</name>
<gene>
    <name evidence="1" type="ORF">L1987_35208</name>
</gene>
<protein>
    <submittedName>
        <fullName evidence="1">Uncharacterized protein</fullName>
    </submittedName>
</protein>
<accession>A0ACB9HWS7</accession>
<evidence type="ECO:0000313" key="1">
    <source>
        <dbReference type="EMBL" id="KAI3799903.1"/>
    </source>
</evidence>
<comment type="caution">
    <text evidence="1">The sequence shown here is derived from an EMBL/GenBank/DDBJ whole genome shotgun (WGS) entry which is preliminary data.</text>
</comment>
<evidence type="ECO:0000313" key="2">
    <source>
        <dbReference type="Proteomes" id="UP001056120"/>
    </source>
</evidence>
<organism evidence="1 2">
    <name type="scientific">Smallanthus sonchifolius</name>
    <dbReference type="NCBI Taxonomy" id="185202"/>
    <lineage>
        <taxon>Eukaryota</taxon>
        <taxon>Viridiplantae</taxon>
        <taxon>Streptophyta</taxon>
        <taxon>Embryophyta</taxon>
        <taxon>Tracheophyta</taxon>
        <taxon>Spermatophyta</taxon>
        <taxon>Magnoliopsida</taxon>
        <taxon>eudicotyledons</taxon>
        <taxon>Gunneridae</taxon>
        <taxon>Pentapetalae</taxon>
        <taxon>asterids</taxon>
        <taxon>campanulids</taxon>
        <taxon>Asterales</taxon>
        <taxon>Asteraceae</taxon>
        <taxon>Asteroideae</taxon>
        <taxon>Heliantheae alliance</taxon>
        <taxon>Millerieae</taxon>
        <taxon>Smallanthus</taxon>
    </lineage>
</organism>
<sequence length="77" mass="9086">MKSLSDEERLLSLDYKRYMAHQYLHQKSTNSPFSELWKLSEISVSLSFTRSLEIAIPFYKYPSPIMLLSSHRTQSEN</sequence>
<dbReference type="Proteomes" id="UP001056120">
    <property type="component" value="Linkage Group LG11"/>
</dbReference>
<reference evidence="2" key="1">
    <citation type="journal article" date="2022" name="Mol. Ecol. Resour.">
        <title>The genomes of chicory, endive, great burdock and yacon provide insights into Asteraceae palaeo-polyploidization history and plant inulin production.</title>
        <authorList>
            <person name="Fan W."/>
            <person name="Wang S."/>
            <person name="Wang H."/>
            <person name="Wang A."/>
            <person name="Jiang F."/>
            <person name="Liu H."/>
            <person name="Zhao H."/>
            <person name="Xu D."/>
            <person name="Zhang Y."/>
        </authorList>
    </citation>
    <scope>NUCLEOTIDE SEQUENCE [LARGE SCALE GENOMIC DNA]</scope>
    <source>
        <strain evidence="2">cv. Yunnan</strain>
    </source>
</reference>
<reference evidence="1 2" key="2">
    <citation type="journal article" date="2022" name="Mol. Ecol. Resour.">
        <title>The genomes of chicory, endive, great burdock and yacon provide insights into Asteraceae paleo-polyploidization history and plant inulin production.</title>
        <authorList>
            <person name="Fan W."/>
            <person name="Wang S."/>
            <person name="Wang H."/>
            <person name="Wang A."/>
            <person name="Jiang F."/>
            <person name="Liu H."/>
            <person name="Zhao H."/>
            <person name="Xu D."/>
            <person name="Zhang Y."/>
        </authorList>
    </citation>
    <scope>NUCLEOTIDE SEQUENCE [LARGE SCALE GENOMIC DNA]</scope>
    <source>
        <strain evidence="2">cv. Yunnan</strain>
        <tissue evidence="1">Leaves</tissue>
    </source>
</reference>
<keyword evidence="2" id="KW-1185">Reference proteome</keyword>
<dbReference type="EMBL" id="CM042028">
    <property type="protein sequence ID" value="KAI3799903.1"/>
    <property type="molecule type" value="Genomic_DNA"/>
</dbReference>
<proteinExistence type="predicted"/>